<organism evidence="8 9">
    <name type="scientific">Sphingobacterium zeae</name>
    <dbReference type="NCBI Taxonomy" id="1776859"/>
    <lineage>
        <taxon>Bacteria</taxon>
        <taxon>Pseudomonadati</taxon>
        <taxon>Bacteroidota</taxon>
        <taxon>Sphingobacteriia</taxon>
        <taxon>Sphingobacteriales</taxon>
        <taxon>Sphingobacteriaceae</taxon>
        <taxon>Sphingobacterium</taxon>
    </lineage>
</organism>
<dbReference type="NCBIfam" id="TIGR04085">
    <property type="entry name" value="rSAM_more_4Fe4S"/>
    <property type="match status" value="1"/>
</dbReference>
<evidence type="ECO:0000256" key="3">
    <source>
        <dbReference type="ARBA" id="ARBA00022691"/>
    </source>
</evidence>
<dbReference type="CDD" id="cd01335">
    <property type="entry name" value="Radical_SAM"/>
    <property type="match status" value="1"/>
</dbReference>
<evidence type="ECO:0000256" key="1">
    <source>
        <dbReference type="ARBA" id="ARBA00001966"/>
    </source>
</evidence>
<dbReference type="Gene3D" id="3.20.20.70">
    <property type="entry name" value="Aldolase class I"/>
    <property type="match status" value="1"/>
</dbReference>
<dbReference type="EMBL" id="JAUTBA010000001">
    <property type="protein sequence ID" value="MDQ1149271.1"/>
    <property type="molecule type" value="Genomic_DNA"/>
</dbReference>
<dbReference type="SFLD" id="SFLDG01067">
    <property type="entry name" value="SPASM/twitch_domain_containing"/>
    <property type="match status" value="1"/>
</dbReference>
<dbReference type="InterPro" id="IPR013785">
    <property type="entry name" value="Aldolase_TIM"/>
</dbReference>
<evidence type="ECO:0000259" key="7">
    <source>
        <dbReference type="Pfam" id="PF04055"/>
    </source>
</evidence>
<reference evidence="8 9" key="1">
    <citation type="submission" date="2023-07" db="EMBL/GenBank/DDBJ databases">
        <title>Functional and genomic diversity of the sorghum phyllosphere microbiome.</title>
        <authorList>
            <person name="Shade A."/>
        </authorList>
    </citation>
    <scope>NUCLEOTIDE SEQUENCE [LARGE SCALE GENOMIC DNA]</scope>
    <source>
        <strain evidence="8 9">SORGH_AS_0892</strain>
    </source>
</reference>
<comment type="caution">
    <text evidence="8">The sequence shown here is derived from an EMBL/GenBank/DDBJ whole genome shotgun (WGS) entry which is preliminary data.</text>
</comment>
<evidence type="ECO:0000256" key="4">
    <source>
        <dbReference type="ARBA" id="ARBA00022723"/>
    </source>
</evidence>
<evidence type="ECO:0000313" key="8">
    <source>
        <dbReference type="EMBL" id="MDQ1149271.1"/>
    </source>
</evidence>
<dbReference type="PANTHER" id="PTHR43787">
    <property type="entry name" value="FEMO COFACTOR BIOSYNTHESIS PROTEIN NIFB-RELATED"/>
    <property type="match status" value="1"/>
</dbReference>
<feature type="domain" description="Radical SAM core" evidence="7">
    <location>
        <begin position="96"/>
        <end position="241"/>
    </location>
</feature>
<dbReference type="SUPFAM" id="SSF102114">
    <property type="entry name" value="Radical SAM enzymes"/>
    <property type="match status" value="1"/>
</dbReference>
<dbReference type="SFLD" id="SFLDS00029">
    <property type="entry name" value="Radical_SAM"/>
    <property type="match status" value="1"/>
</dbReference>
<protein>
    <recommendedName>
        <fullName evidence="7">Radical SAM core domain-containing protein</fullName>
    </recommendedName>
</protein>
<keyword evidence="6" id="KW-0411">Iron-sulfur</keyword>
<dbReference type="Pfam" id="PF04055">
    <property type="entry name" value="Radical_SAM"/>
    <property type="match status" value="1"/>
</dbReference>
<keyword evidence="4" id="KW-0479">Metal-binding</keyword>
<gene>
    <name evidence="8" type="ORF">QE382_001255</name>
</gene>
<sequence length="456" mass="52670">MNFKLSKYIVITDVLDPNSDVHQRILFSTRSGISTLIEEGLYQSLLKGDFSTIDTTALARLMEYEIIVHSLEDEFQEILKLNKLGVKDTKCVSMTIQPTANCQLGCFYCGQVHSKLTMTQEIQDKIIERLYYQLDKKPDTELVHTTWYGGEPLMGYSAIIDLSNKMQEIAYKRNLRYSASIITNGLSLKKDIFTELYLNHKVKRFQITLDTTKEHHDKRRITKKGESTFDIIMKNILDICSLDHYQQFVTHPIFIRMNIDETNYRQANEMVDYMASLGLQDKVEMGFFPITNWGDKTVGDEQGLTTIEFAELEIEWLMYLLEKGFPVKYVLPTRNYDVCMVVNEASEVYDATGNITPCYEFPYTPKYTEEKHIIGNLLQDKTTFNKNTQVRGWYDDLATCNVSPKCSKCNLFPVCNGNCPKDWYNGEITCPTMKANIEDKLVLQYLIDKSQLQTLG</sequence>
<evidence type="ECO:0000313" key="9">
    <source>
        <dbReference type="Proteomes" id="UP001244640"/>
    </source>
</evidence>
<keyword evidence="9" id="KW-1185">Reference proteome</keyword>
<name>A0ABU0U2V0_9SPHI</name>
<evidence type="ECO:0000256" key="5">
    <source>
        <dbReference type="ARBA" id="ARBA00023004"/>
    </source>
</evidence>
<accession>A0ABU0U2V0</accession>
<dbReference type="InterPro" id="IPR023885">
    <property type="entry name" value="4Fe4S-binding_SPASM_dom"/>
</dbReference>
<keyword evidence="5" id="KW-0408">Iron</keyword>
<dbReference type="RefSeq" id="WP_307185136.1">
    <property type="nucleotide sequence ID" value="NZ_JAUTBA010000001.1"/>
</dbReference>
<dbReference type="PANTHER" id="PTHR43787:SF3">
    <property type="entry name" value="ARYLSULFATASE REGULATORY PROTEIN"/>
    <property type="match status" value="1"/>
</dbReference>
<proteinExistence type="predicted"/>
<dbReference type="Proteomes" id="UP001244640">
    <property type="component" value="Unassembled WGS sequence"/>
</dbReference>
<keyword evidence="3" id="KW-0949">S-adenosyl-L-methionine</keyword>
<keyword evidence="2" id="KW-0004">4Fe-4S</keyword>
<evidence type="ECO:0000256" key="6">
    <source>
        <dbReference type="ARBA" id="ARBA00023014"/>
    </source>
</evidence>
<dbReference type="InterPro" id="IPR007197">
    <property type="entry name" value="rSAM"/>
</dbReference>
<comment type="cofactor">
    <cofactor evidence="1">
        <name>[4Fe-4S] cluster</name>
        <dbReference type="ChEBI" id="CHEBI:49883"/>
    </cofactor>
</comment>
<dbReference type="InterPro" id="IPR058240">
    <property type="entry name" value="rSAM_sf"/>
</dbReference>
<evidence type="ECO:0000256" key="2">
    <source>
        <dbReference type="ARBA" id="ARBA00022485"/>
    </source>
</evidence>